<accession>A0A382VM76</accession>
<name>A0A382VM76_9ZZZZ</name>
<dbReference type="AlphaFoldDB" id="A0A382VM76"/>
<gene>
    <name evidence="1" type="ORF">METZ01_LOCUS400398</name>
</gene>
<sequence length="22" mass="2337">VSLGHNREVFGERFDCGGQATG</sequence>
<reference evidence="1" key="1">
    <citation type="submission" date="2018-05" db="EMBL/GenBank/DDBJ databases">
        <authorList>
            <person name="Lanie J.A."/>
            <person name="Ng W.-L."/>
            <person name="Kazmierczak K.M."/>
            <person name="Andrzejewski T.M."/>
            <person name="Davidsen T.M."/>
            <person name="Wayne K.J."/>
            <person name="Tettelin H."/>
            <person name="Glass J.I."/>
            <person name="Rusch D."/>
            <person name="Podicherti R."/>
            <person name="Tsui H.-C.T."/>
            <person name="Winkler M.E."/>
        </authorList>
    </citation>
    <scope>NUCLEOTIDE SEQUENCE</scope>
</reference>
<proteinExistence type="predicted"/>
<protein>
    <submittedName>
        <fullName evidence="1">Uncharacterized protein</fullName>
    </submittedName>
</protein>
<feature type="non-terminal residue" evidence="1">
    <location>
        <position position="22"/>
    </location>
</feature>
<organism evidence="1">
    <name type="scientific">marine metagenome</name>
    <dbReference type="NCBI Taxonomy" id="408172"/>
    <lineage>
        <taxon>unclassified sequences</taxon>
        <taxon>metagenomes</taxon>
        <taxon>ecological metagenomes</taxon>
    </lineage>
</organism>
<feature type="non-terminal residue" evidence="1">
    <location>
        <position position="1"/>
    </location>
</feature>
<dbReference type="EMBL" id="UINC01153050">
    <property type="protein sequence ID" value="SVD47544.1"/>
    <property type="molecule type" value="Genomic_DNA"/>
</dbReference>
<evidence type="ECO:0000313" key="1">
    <source>
        <dbReference type="EMBL" id="SVD47544.1"/>
    </source>
</evidence>